<dbReference type="PANTHER" id="PTHR10353">
    <property type="entry name" value="GLYCOSYL HYDROLASE"/>
    <property type="match status" value="1"/>
</dbReference>
<keyword evidence="2" id="KW-0378">Hydrolase</keyword>
<evidence type="ECO:0000256" key="6">
    <source>
        <dbReference type="ARBA" id="ARBA00079432"/>
    </source>
</evidence>
<evidence type="ECO:0000256" key="3">
    <source>
        <dbReference type="ARBA" id="ARBA00023295"/>
    </source>
</evidence>
<evidence type="ECO:0000256" key="1">
    <source>
        <dbReference type="ARBA" id="ARBA00010838"/>
    </source>
</evidence>
<dbReference type="AlphaFoldDB" id="A0A222WGL4"/>
<dbReference type="Gene3D" id="3.20.20.80">
    <property type="entry name" value="Glycosidases"/>
    <property type="match status" value="1"/>
</dbReference>
<organism evidence="9 10">
    <name type="scientific">Paenibacillus kribbensis</name>
    <dbReference type="NCBI Taxonomy" id="172713"/>
    <lineage>
        <taxon>Bacteria</taxon>
        <taxon>Bacillati</taxon>
        <taxon>Bacillota</taxon>
        <taxon>Bacilli</taxon>
        <taxon>Bacillales</taxon>
        <taxon>Paenibacillaceae</taxon>
        <taxon>Paenibacillus</taxon>
    </lineage>
</organism>
<gene>
    <name evidence="9" type="ORF">B4V02_00515</name>
</gene>
<dbReference type="SUPFAM" id="SSF51445">
    <property type="entry name" value="(Trans)glycosidases"/>
    <property type="match status" value="1"/>
</dbReference>
<dbReference type="Pfam" id="PF00232">
    <property type="entry name" value="Glyco_hydro_1"/>
    <property type="match status" value="1"/>
</dbReference>
<accession>A0A222WGL4</accession>
<dbReference type="EMBL" id="CP020028">
    <property type="protein sequence ID" value="ASR45295.1"/>
    <property type="molecule type" value="Genomic_DNA"/>
</dbReference>
<comment type="similarity">
    <text evidence="1 8">Belongs to the glycosyl hydrolase 1 family.</text>
</comment>
<dbReference type="InterPro" id="IPR001360">
    <property type="entry name" value="Glyco_hydro_1"/>
</dbReference>
<dbReference type="GO" id="GO:0005829">
    <property type="term" value="C:cytosol"/>
    <property type="evidence" value="ECO:0007669"/>
    <property type="project" value="TreeGrafter"/>
</dbReference>
<evidence type="ECO:0000256" key="2">
    <source>
        <dbReference type="ARBA" id="ARBA00022801"/>
    </source>
</evidence>
<dbReference type="GO" id="GO:0016052">
    <property type="term" value="P:carbohydrate catabolic process"/>
    <property type="evidence" value="ECO:0007669"/>
    <property type="project" value="TreeGrafter"/>
</dbReference>
<evidence type="ECO:0000256" key="5">
    <source>
        <dbReference type="ARBA" id="ARBA00032194"/>
    </source>
</evidence>
<evidence type="ECO:0000313" key="9">
    <source>
        <dbReference type="EMBL" id="ASR45295.1"/>
    </source>
</evidence>
<dbReference type="PANTHER" id="PTHR10353:SF139">
    <property type="entry name" value="6-PHOSPHO-BETA-GLUCOSIDASE GMUD"/>
    <property type="match status" value="1"/>
</dbReference>
<feature type="active site" description="Nucleophile" evidence="7">
    <location>
        <position position="377"/>
    </location>
</feature>
<dbReference type="GO" id="GO:0008422">
    <property type="term" value="F:beta-glucosidase activity"/>
    <property type="evidence" value="ECO:0007669"/>
    <property type="project" value="TreeGrafter"/>
</dbReference>
<evidence type="ECO:0000313" key="10">
    <source>
        <dbReference type="Proteomes" id="UP000214666"/>
    </source>
</evidence>
<name>A0A222WGL4_9BACL</name>
<dbReference type="FunFam" id="3.20.20.80:FF:000004">
    <property type="entry name" value="Beta-glucosidase 6-phospho-beta-glucosidase"/>
    <property type="match status" value="1"/>
</dbReference>
<evidence type="ECO:0000256" key="4">
    <source>
        <dbReference type="ARBA" id="ARBA00031448"/>
    </source>
</evidence>
<reference evidence="9 10" key="1">
    <citation type="submission" date="2017-03" db="EMBL/GenBank/DDBJ databases">
        <title>Complete genome sequence of Paenibacillus Kribbensis producing bioflocculants.</title>
        <authorList>
            <person name="Lee H.-G."/>
            <person name="Oh H.-M."/>
        </authorList>
    </citation>
    <scope>NUCLEOTIDE SEQUENCE [LARGE SCALE GENOMIC DNA]</scope>
    <source>
        <strain evidence="9 10">AM49</strain>
    </source>
</reference>
<protein>
    <recommendedName>
        <fullName evidence="6">Amygdalase</fullName>
    </recommendedName>
    <alternativeName>
        <fullName evidence="4">Cellobiase</fullName>
    </alternativeName>
    <alternativeName>
        <fullName evidence="5">Gentiobiase</fullName>
    </alternativeName>
</protein>
<sequence>MNHTEMKDIEKQAIQYRFPSDFWWGSSASATQTEGTVEGDGKGPNIWDYWFEQEPNRFYDGVGPADTSRFYTRYKEDIALMKELGHNSFRFSISWSRLFPAGRGAMNQQAVQFYNAVIEELRQADIEPFVNLYHFDLPMALQEKGGWVNRETVEAYVDYANTCFELFGDRVAKWFTHNEPIVPVEGGYLYDFHYPNEVDFGKAVQVGYHTLLSSASAIKAYKEGGYKGKIGIILNLTPTYPRSQHPADVKAAEICDAFFNRSFLDPSVTGEFNPLLVELLRQEGFLPSIEEGDREIIRQGTVDLLGINYYQPRRVKARESLPNPDAPFVPERFFDYYAMPGRKMNEMRGWEIYEKGIYDILTNVRQNYGNIECFISENGMGVQGEEKFRDAQGMIHDEYRIDFIREHLKWVQRAITEGSNVKGYHLWTFMDNWSWTNAYKNRYGFVSVDLQNEGKRSVKQSGHWFKQVIENNGF</sequence>
<dbReference type="PRINTS" id="PR00131">
    <property type="entry name" value="GLHYDRLASE1"/>
</dbReference>
<proteinExistence type="inferred from homology"/>
<dbReference type="PROSITE" id="PS00572">
    <property type="entry name" value="GLYCOSYL_HYDROL_F1_1"/>
    <property type="match status" value="1"/>
</dbReference>
<keyword evidence="10" id="KW-1185">Reference proteome</keyword>
<dbReference type="InterPro" id="IPR018120">
    <property type="entry name" value="Glyco_hydro_1_AS"/>
</dbReference>
<dbReference type="Proteomes" id="UP000214666">
    <property type="component" value="Chromosome"/>
</dbReference>
<dbReference type="KEGG" id="pkb:B4V02_00515"/>
<keyword evidence="3" id="KW-0326">Glycosidase</keyword>
<dbReference type="STRING" id="172713.GCA_001705305_03045"/>
<evidence type="ECO:0000256" key="7">
    <source>
        <dbReference type="PROSITE-ProRule" id="PRU10055"/>
    </source>
</evidence>
<dbReference type="InterPro" id="IPR017853">
    <property type="entry name" value="GH"/>
</dbReference>
<evidence type="ECO:0000256" key="8">
    <source>
        <dbReference type="RuleBase" id="RU003690"/>
    </source>
</evidence>